<comment type="caution">
    <text evidence="8">The sequence shown here is derived from an EMBL/GenBank/DDBJ whole genome shotgun (WGS) entry which is preliminary data.</text>
</comment>
<dbReference type="PROSITE" id="PS50109">
    <property type="entry name" value="HIS_KIN"/>
    <property type="match status" value="1"/>
</dbReference>
<keyword evidence="2" id="KW-0547">Nucleotide-binding</keyword>
<accession>A0A9X3RBI8</accession>
<keyword evidence="6" id="KW-1133">Transmembrane helix</keyword>
<keyword evidence="1" id="KW-0808">Transferase</keyword>
<dbReference type="EMBL" id="JAMKBI010000018">
    <property type="protein sequence ID" value="MCZ8535261.1"/>
    <property type="molecule type" value="Genomic_DNA"/>
</dbReference>
<dbReference type="GO" id="GO:0042802">
    <property type="term" value="F:identical protein binding"/>
    <property type="evidence" value="ECO:0007669"/>
    <property type="project" value="TreeGrafter"/>
</dbReference>
<evidence type="ECO:0000256" key="1">
    <source>
        <dbReference type="ARBA" id="ARBA00022679"/>
    </source>
</evidence>
<dbReference type="Gene3D" id="3.30.565.10">
    <property type="entry name" value="Histidine kinase-like ATPase, C-terminal domain"/>
    <property type="match status" value="1"/>
</dbReference>
<dbReference type="InterPro" id="IPR036890">
    <property type="entry name" value="HATPase_C_sf"/>
</dbReference>
<dbReference type="GO" id="GO:0016301">
    <property type="term" value="F:kinase activity"/>
    <property type="evidence" value="ECO:0007669"/>
    <property type="project" value="UniProtKB-KW"/>
</dbReference>
<keyword evidence="9" id="KW-1185">Reference proteome</keyword>
<dbReference type="Gene3D" id="1.10.287.130">
    <property type="match status" value="1"/>
</dbReference>
<feature type="transmembrane region" description="Helical" evidence="6">
    <location>
        <begin position="194"/>
        <end position="214"/>
    </location>
</feature>
<dbReference type="Pfam" id="PF14501">
    <property type="entry name" value="HATPase_c_5"/>
    <property type="match status" value="1"/>
</dbReference>
<evidence type="ECO:0000313" key="8">
    <source>
        <dbReference type="EMBL" id="MCZ8535261.1"/>
    </source>
</evidence>
<evidence type="ECO:0000256" key="4">
    <source>
        <dbReference type="ARBA" id="ARBA00022840"/>
    </source>
</evidence>
<dbReference type="PANTHER" id="PTHR40448:SF1">
    <property type="entry name" value="TWO-COMPONENT SENSOR HISTIDINE KINASE"/>
    <property type="match status" value="1"/>
</dbReference>
<dbReference type="RefSeq" id="WP_269923254.1">
    <property type="nucleotide sequence ID" value="NZ_JAMKBI010000018.1"/>
</dbReference>
<proteinExistence type="predicted"/>
<dbReference type="Proteomes" id="UP001152172">
    <property type="component" value="Unassembled WGS sequence"/>
</dbReference>
<dbReference type="Gene3D" id="3.30.450.20">
    <property type="entry name" value="PAS domain"/>
    <property type="match status" value="1"/>
</dbReference>
<dbReference type="InterPro" id="IPR029151">
    <property type="entry name" value="Sensor-like_sf"/>
</dbReference>
<feature type="domain" description="Histidine kinase" evidence="7">
    <location>
        <begin position="331"/>
        <end position="437"/>
    </location>
</feature>
<gene>
    <name evidence="8" type="ORF">M9R61_18315</name>
</gene>
<reference evidence="8" key="1">
    <citation type="submission" date="2022-05" db="EMBL/GenBank/DDBJ databases">
        <authorList>
            <person name="Colautti A."/>
            <person name="Iacumin L."/>
        </authorList>
    </citation>
    <scope>NUCLEOTIDE SEQUENCE</scope>
    <source>
        <strain evidence="8">DSM 30747</strain>
    </source>
</reference>
<dbReference type="CDD" id="cd18773">
    <property type="entry name" value="PDC1_HK_sensor"/>
    <property type="match status" value="1"/>
</dbReference>
<keyword evidence="3" id="KW-0418">Kinase</keyword>
<dbReference type="InterPro" id="IPR032834">
    <property type="entry name" value="NatK-like_C"/>
</dbReference>
<dbReference type="InterPro" id="IPR005467">
    <property type="entry name" value="His_kinase_dom"/>
</dbReference>
<evidence type="ECO:0000256" key="6">
    <source>
        <dbReference type="SAM" id="Phobius"/>
    </source>
</evidence>
<protein>
    <submittedName>
        <fullName evidence="8">GHKL domain-containing protein</fullName>
    </submittedName>
</protein>
<evidence type="ECO:0000256" key="2">
    <source>
        <dbReference type="ARBA" id="ARBA00022741"/>
    </source>
</evidence>
<dbReference type="Pfam" id="PF14689">
    <property type="entry name" value="SPOB_a"/>
    <property type="match status" value="1"/>
</dbReference>
<dbReference type="InterPro" id="IPR039506">
    <property type="entry name" value="SPOB_a"/>
</dbReference>
<dbReference type="GO" id="GO:0000160">
    <property type="term" value="P:phosphorelay signal transduction system"/>
    <property type="evidence" value="ECO:0007669"/>
    <property type="project" value="UniProtKB-KW"/>
</dbReference>
<evidence type="ECO:0000313" key="9">
    <source>
        <dbReference type="Proteomes" id="UP001152172"/>
    </source>
</evidence>
<dbReference type="SUPFAM" id="SSF103190">
    <property type="entry name" value="Sensory domain-like"/>
    <property type="match status" value="1"/>
</dbReference>
<dbReference type="InterPro" id="IPR003594">
    <property type="entry name" value="HATPase_dom"/>
</dbReference>
<dbReference type="SMART" id="SM00387">
    <property type="entry name" value="HATPase_c"/>
    <property type="match status" value="1"/>
</dbReference>
<keyword evidence="4" id="KW-0067">ATP-binding</keyword>
<name>A0A9X3RBI8_9BACI</name>
<dbReference type="AlphaFoldDB" id="A0A9X3RBI8"/>
<keyword evidence="6" id="KW-0472">Membrane</keyword>
<dbReference type="GO" id="GO:0005524">
    <property type="term" value="F:ATP binding"/>
    <property type="evidence" value="ECO:0007669"/>
    <property type="project" value="UniProtKB-KW"/>
</dbReference>
<sequence>MKSHKVKKILVLSTVLLIFFSALNVYISYVKMKNTVQESIANQSLQAARSIASSIDIDTYQKFLSNPEKNEHFREIQVYLNDVREKLGSLYVYTLEVDNPKVSKTMILAHSGKIDNLDNYQIGVACTVPEEQVTKAYKGQVYVTEVLKDPDYGEYLSVGAPIKDDDGKILGYLGIDTSIHTINQIEGAGLKRNILIFAFNGLFIFIVLGSFLFMQKWYQREVKKEVGHTENTYQTEIKTLITSVSSLRHDFSNHILVLHGLLKIGESEKALQYASTLFKEVETIESLKLNIDHPGLSILLQSKKLAAQNHRINMEMTIPHASFGRIKSTDLIIILSNLIDNAIDAAKELPEGERKITIDCSVNDNSYLFVITNTGQCIGKEAQIFKQGYSTKDEAKGQVRGQGLFIVKEVVNKYNGRISIESAAESKTTAIVEIPLK</sequence>
<dbReference type="SUPFAM" id="SSF55874">
    <property type="entry name" value="ATPase domain of HSP90 chaperone/DNA topoisomerase II/histidine kinase"/>
    <property type="match status" value="1"/>
</dbReference>
<keyword evidence="5" id="KW-0902">Two-component regulatory system</keyword>
<evidence type="ECO:0000256" key="5">
    <source>
        <dbReference type="ARBA" id="ARBA00023012"/>
    </source>
</evidence>
<evidence type="ECO:0000259" key="7">
    <source>
        <dbReference type="PROSITE" id="PS50109"/>
    </source>
</evidence>
<organism evidence="8 9">
    <name type="scientific">Psychrobacillus psychrodurans</name>
    <dbReference type="NCBI Taxonomy" id="126157"/>
    <lineage>
        <taxon>Bacteria</taxon>
        <taxon>Bacillati</taxon>
        <taxon>Bacillota</taxon>
        <taxon>Bacilli</taxon>
        <taxon>Bacillales</taxon>
        <taxon>Bacillaceae</taxon>
        <taxon>Psychrobacillus</taxon>
    </lineage>
</organism>
<evidence type="ECO:0000256" key="3">
    <source>
        <dbReference type="ARBA" id="ARBA00022777"/>
    </source>
</evidence>
<keyword evidence="6" id="KW-0812">Transmembrane</keyword>
<dbReference type="PANTHER" id="PTHR40448">
    <property type="entry name" value="TWO-COMPONENT SENSOR HISTIDINE KINASE"/>
    <property type="match status" value="1"/>
</dbReference>